<dbReference type="InParanoid" id="K5VAS2"/>
<keyword evidence="2" id="KW-0732">Signal</keyword>
<protein>
    <submittedName>
        <fullName evidence="3">Uncharacterized protein</fullName>
    </submittedName>
</protein>
<dbReference type="RefSeq" id="XP_007403270.1">
    <property type="nucleotide sequence ID" value="XM_007403208.1"/>
</dbReference>
<evidence type="ECO:0000313" key="3">
    <source>
        <dbReference type="EMBL" id="EKM48178.1"/>
    </source>
</evidence>
<feature type="region of interest" description="Disordered" evidence="1">
    <location>
        <begin position="101"/>
        <end position="152"/>
    </location>
</feature>
<feature type="chain" id="PRO_5003884560" evidence="2">
    <location>
        <begin position="20"/>
        <end position="152"/>
    </location>
</feature>
<dbReference type="KEGG" id="pco:PHACADRAFT_203145"/>
<dbReference type="GeneID" id="18912086"/>
<organism evidence="3 4">
    <name type="scientific">Phanerochaete carnosa (strain HHB-10118-sp)</name>
    <name type="common">White-rot fungus</name>
    <name type="synonym">Peniophora carnosa</name>
    <dbReference type="NCBI Taxonomy" id="650164"/>
    <lineage>
        <taxon>Eukaryota</taxon>
        <taxon>Fungi</taxon>
        <taxon>Dikarya</taxon>
        <taxon>Basidiomycota</taxon>
        <taxon>Agaricomycotina</taxon>
        <taxon>Agaricomycetes</taxon>
        <taxon>Polyporales</taxon>
        <taxon>Phanerochaetaceae</taxon>
        <taxon>Phanerochaete</taxon>
    </lineage>
</organism>
<gene>
    <name evidence="3" type="ORF">PHACADRAFT_203145</name>
</gene>
<dbReference type="EMBL" id="JH931342">
    <property type="protein sequence ID" value="EKM48178.1"/>
    <property type="molecule type" value="Genomic_DNA"/>
</dbReference>
<evidence type="ECO:0000256" key="2">
    <source>
        <dbReference type="SAM" id="SignalP"/>
    </source>
</evidence>
<evidence type="ECO:0000313" key="4">
    <source>
        <dbReference type="Proteomes" id="UP000008370"/>
    </source>
</evidence>
<reference evidence="3 4" key="1">
    <citation type="journal article" date="2012" name="BMC Genomics">
        <title>Comparative genomics of the white-rot fungi, Phanerochaete carnosa and P. chrysosporium, to elucidate the genetic basis of the distinct wood types they colonize.</title>
        <authorList>
            <person name="Suzuki H."/>
            <person name="MacDonald J."/>
            <person name="Syed K."/>
            <person name="Salamov A."/>
            <person name="Hori C."/>
            <person name="Aerts A."/>
            <person name="Henrissat B."/>
            <person name="Wiebenga A."/>
            <person name="vanKuyk P.A."/>
            <person name="Barry K."/>
            <person name="Lindquist E."/>
            <person name="LaButti K."/>
            <person name="Lapidus A."/>
            <person name="Lucas S."/>
            <person name="Coutinho P."/>
            <person name="Gong Y."/>
            <person name="Samejima M."/>
            <person name="Mahadevan R."/>
            <person name="Abou-Zaid M."/>
            <person name="de Vries R.P."/>
            <person name="Igarashi K."/>
            <person name="Yadav J.S."/>
            <person name="Grigoriev I.V."/>
            <person name="Master E.R."/>
        </authorList>
    </citation>
    <scope>NUCLEOTIDE SEQUENCE [LARGE SCALE GENOMIC DNA]</scope>
    <source>
        <strain evidence="3 4">HHB-10118-sp</strain>
    </source>
</reference>
<name>K5VAS2_PHACS</name>
<dbReference type="Proteomes" id="UP000008370">
    <property type="component" value="Unassembled WGS sequence"/>
</dbReference>
<feature type="signal peptide" evidence="2">
    <location>
        <begin position="1"/>
        <end position="19"/>
    </location>
</feature>
<dbReference type="AlphaFoldDB" id="K5VAS2"/>
<accession>K5VAS2</accession>
<proteinExistence type="predicted"/>
<evidence type="ECO:0000256" key="1">
    <source>
        <dbReference type="SAM" id="MobiDB-lite"/>
    </source>
</evidence>
<feature type="compositionally biased region" description="Gly residues" evidence="1">
    <location>
        <begin position="104"/>
        <end position="141"/>
    </location>
</feature>
<dbReference type="HOGENOM" id="CLU_1723021_0_0_1"/>
<sequence length="152" mass="15681">MRSSFIALFILAAIVGTLAAPPPRVGPFPNPNFRIGTVIRRKNDPLEPKDYEDFTVERKTDPFDPKDYEDFTVERRAATPTEVASLEMRASAHLCRMGLRSVNGGEGGNGGSGGSAVGGDGGKAAGGANGSSANGGNGGGFPTLDLDIISAD</sequence>
<keyword evidence="4" id="KW-1185">Reference proteome</keyword>